<sequence length="126" mass="14669">MTVNRIEKIRSVIHFNYNTQHNPVGHPNHDRLAKIRPVVVHLNKLFVSVTTFDQRLFQDEQMRSTKRAHFMKQYLSNKPHKWAFKLFVVCSLSGYAYSFGIYSSKQDVDNLSDDGAVGNTVIRLCR</sequence>
<keyword evidence="1" id="KW-1133">Transmembrane helix</keyword>
<name>A0A8X6FZL2_TRICU</name>
<dbReference type="PANTHER" id="PTHR46599">
    <property type="entry name" value="PIGGYBAC TRANSPOSABLE ELEMENT-DERIVED PROTEIN 4"/>
    <property type="match status" value="1"/>
</dbReference>
<evidence type="ECO:0000313" key="4">
    <source>
        <dbReference type="Proteomes" id="UP000887116"/>
    </source>
</evidence>
<dbReference type="EMBL" id="BMAO01024036">
    <property type="protein sequence ID" value="GFQ92546.1"/>
    <property type="molecule type" value="Genomic_DNA"/>
</dbReference>
<gene>
    <name evidence="3" type="ORF">TNCT_549531</name>
</gene>
<dbReference type="Proteomes" id="UP000887116">
    <property type="component" value="Unassembled WGS sequence"/>
</dbReference>
<organism evidence="3 4">
    <name type="scientific">Trichonephila clavata</name>
    <name type="common">Joro spider</name>
    <name type="synonym">Nephila clavata</name>
    <dbReference type="NCBI Taxonomy" id="2740835"/>
    <lineage>
        <taxon>Eukaryota</taxon>
        <taxon>Metazoa</taxon>
        <taxon>Ecdysozoa</taxon>
        <taxon>Arthropoda</taxon>
        <taxon>Chelicerata</taxon>
        <taxon>Arachnida</taxon>
        <taxon>Araneae</taxon>
        <taxon>Araneomorphae</taxon>
        <taxon>Entelegynae</taxon>
        <taxon>Araneoidea</taxon>
        <taxon>Nephilidae</taxon>
        <taxon>Trichonephila</taxon>
    </lineage>
</organism>
<accession>A0A8X6FZL2</accession>
<dbReference type="PANTHER" id="PTHR46599:SF3">
    <property type="entry name" value="PIGGYBAC TRANSPOSABLE ELEMENT-DERIVED PROTEIN 4"/>
    <property type="match status" value="1"/>
</dbReference>
<feature type="transmembrane region" description="Helical" evidence="1">
    <location>
        <begin position="82"/>
        <end position="102"/>
    </location>
</feature>
<evidence type="ECO:0000259" key="2">
    <source>
        <dbReference type="Pfam" id="PF13843"/>
    </source>
</evidence>
<feature type="domain" description="PiggyBac transposable element-derived protein" evidence="2">
    <location>
        <begin position="1"/>
        <end position="126"/>
    </location>
</feature>
<reference evidence="3" key="1">
    <citation type="submission" date="2020-07" db="EMBL/GenBank/DDBJ databases">
        <title>Multicomponent nature underlies the extraordinary mechanical properties of spider dragline silk.</title>
        <authorList>
            <person name="Kono N."/>
            <person name="Nakamura H."/>
            <person name="Mori M."/>
            <person name="Yoshida Y."/>
            <person name="Ohtoshi R."/>
            <person name="Malay A.D."/>
            <person name="Moran D.A.P."/>
            <person name="Tomita M."/>
            <person name="Numata K."/>
            <person name="Arakawa K."/>
        </authorList>
    </citation>
    <scope>NUCLEOTIDE SEQUENCE</scope>
</reference>
<evidence type="ECO:0000256" key="1">
    <source>
        <dbReference type="SAM" id="Phobius"/>
    </source>
</evidence>
<proteinExistence type="predicted"/>
<keyword evidence="1" id="KW-0472">Membrane</keyword>
<dbReference type="Pfam" id="PF13843">
    <property type="entry name" value="DDE_Tnp_1_7"/>
    <property type="match status" value="1"/>
</dbReference>
<keyword evidence="1" id="KW-0812">Transmembrane</keyword>
<dbReference type="InterPro" id="IPR029526">
    <property type="entry name" value="PGBD"/>
</dbReference>
<dbReference type="OrthoDB" id="6783909at2759"/>
<protein>
    <submittedName>
        <fullName evidence="3">DDE_Tnp_1_7 domain-containing protein</fullName>
    </submittedName>
</protein>
<evidence type="ECO:0000313" key="3">
    <source>
        <dbReference type="EMBL" id="GFQ92546.1"/>
    </source>
</evidence>
<keyword evidence="4" id="KW-1185">Reference proteome</keyword>
<comment type="caution">
    <text evidence="3">The sequence shown here is derived from an EMBL/GenBank/DDBJ whole genome shotgun (WGS) entry which is preliminary data.</text>
</comment>
<dbReference type="AlphaFoldDB" id="A0A8X6FZL2"/>